<evidence type="ECO:0000256" key="3">
    <source>
        <dbReference type="ARBA" id="ARBA00022679"/>
    </source>
</evidence>
<evidence type="ECO:0000256" key="6">
    <source>
        <dbReference type="PIRSR" id="PIRSR003085-1"/>
    </source>
</evidence>
<dbReference type="RefSeq" id="WP_062902363.1">
    <property type="nucleotide sequence ID" value="NZ_CP013342.1"/>
</dbReference>
<feature type="active site" evidence="6">
    <location>
        <position position="406"/>
    </location>
</feature>
<dbReference type="Proteomes" id="UP000076234">
    <property type="component" value="Chromosome"/>
</dbReference>
<reference evidence="7 8" key="2">
    <citation type="journal article" date="2016" name="Genome Announc.">
        <title>Complete Genome Sequence of Sphingopyxis terrae Strain 203-1 (NBRC 111660), a Polyethylene Glycol Degrader.</title>
        <authorList>
            <person name="Ohtsubo Y."/>
            <person name="Nonoyama S."/>
            <person name="Nagata Y."/>
            <person name="Numata M."/>
            <person name="Tsuchikane K."/>
            <person name="Hosoyama A."/>
            <person name="Yamazoe A."/>
            <person name="Tsuda M."/>
            <person name="Fujita N."/>
            <person name="Kawai F."/>
        </authorList>
    </citation>
    <scope>NUCLEOTIDE SEQUENCE [LARGE SCALE GENOMIC DNA]</scope>
    <source>
        <strain evidence="7 8">203-1</strain>
    </source>
</reference>
<evidence type="ECO:0000256" key="2">
    <source>
        <dbReference type="ARBA" id="ARBA00022603"/>
    </source>
</evidence>
<sequence length="427" mass="47264">MNTHVSPRRGKALLRADRAFRSGGFIARLVGRAPSALFHRLLDRIDAGLGKGTLEGHLPDGSVRILGGRGKGPTAIVHLKSWSALVRLAMSGSVGWYLAWDLGEWSSPDPVPLFDLFMRNGETLGNVARSRGPLHWINRAAHIVNRNSRRGSKRNILAHYDLGNDFYRLWLDSGLNYSSALFTDLSMTLEEAQEVKVDAILDRLDLRSGTRLLEIGCGWGALAERAVERHDVLYTGITLSPSQAEVAEARLQAVDLSGRSRVEICDYRDAKGPYDAIASVEMVEAVGQAYWPAYLDAIARLLRPGGKAAIQYIAINDALFERYAASSDFIQAYIFPGGCLISESRFRALAEARGLAWGNVRHFGGGYAETLRQWRERFDEAVSAGQLPSGFDERFIRLWRYYLQYCEGGFRGGGIDVAQVTLEKIDG</sequence>
<evidence type="ECO:0000256" key="5">
    <source>
        <dbReference type="ARBA" id="ARBA00023098"/>
    </source>
</evidence>
<dbReference type="PANTHER" id="PTHR43667:SF2">
    <property type="entry name" value="FATTY ACID C-METHYL TRANSFERASE"/>
    <property type="match status" value="1"/>
</dbReference>
<comment type="similarity">
    <text evidence="1">Belongs to the CFA/CMAS family.</text>
</comment>
<dbReference type="SUPFAM" id="SSF53335">
    <property type="entry name" value="S-adenosyl-L-methionine-dependent methyltransferases"/>
    <property type="match status" value="1"/>
</dbReference>
<name>A0A142W2W2_9SPHN</name>
<dbReference type="Pfam" id="PF02353">
    <property type="entry name" value="CMAS"/>
    <property type="match status" value="1"/>
</dbReference>
<protein>
    <submittedName>
        <fullName evidence="7">Cyclopropane-fatty-acyl-phospholipid synthase</fullName>
    </submittedName>
</protein>
<dbReference type="KEGG" id="ster:AOA14_14890"/>
<dbReference type="InterPro" id="IPR029063">
    <property type="entry name" value="SAM-dependent_MTases_sf"/>
</dbReference>
<keyword evidence="4" id="KW-0949">S-adenosyl-L-methionine</keyword>
<proteinExistence type="inferred from homology"/>
<organism evidence="7 8">
    <name type="scientific">Sphingopyxis terrae subsp. terrae NBRC 15098</name>
    <dbReference type="NCBI Taxonomy" id="1219058"/>
    <lineage>
        <taxon>Bacteria</taxon>
        <taxon>Pseudomonadati</taxon>
        <taxon>Pseudomonadota</taxon>
        <taxon>Alphaproteobacteria</taxon>
        <taxon>Sphingomonadales</taxon>
        <taxon>Sphingomonadaceae</taxon>
        <taxon>Sphingopyxis</taxon>
    </lineage>
</organism>
<evidence type="ECO:0000256" key="4">
    <source>
        <dbReference type="ARBA" id="ARBA00022691"/>
    </source>
</evidence>
<evidence type="ECO:0000313" key="8">
    <source>
        <dbReference type="Proteomes" id="UP000076234"/>
    </source>
</evidence>
<evidence type="ECO:0000313" key="7">
    <source>
        <dbReference type="EMBL" id="AMU95897.1"/>
    </source>
</evidence>
<dbReference type="GO" id="GO:0008168">
    <property type="term" value="F:methyltransferase activity"/>
    <property type="evidence" value="ECO:0007669"/>
    <property type="project" value="UniProtKB-KW"/>
</dbReference>
<dbReference type="AlphaFoldDB" id="A0A142W2W2"/>
<accession>A0A142W2W2</accession>
<dbReference type="STRING" id="1219058.AOA14_14890"/>
<dbReference type="PIRSF" id="PIRSF003085">
    <property type="entry name" value="CMAS"/>
    <property type="match status" value="1"/>
</dbReference>
<dbReference type="GO" id="GO:0008610">
    <property type="term" value="P:lipid biosynthetic process"/>
    <property type="evidence" value="ECO:0007669"/>
    <property type="project" value="InterPro"/>
</dbReference>
<keyword evidence="2" id="KW-0489">Methyltransferase</keyword>
<dbReference type="GO" id="GO:0032259">
    <property type="term" value="P:methylation"/>
    <property type="evidence" value="ECO:0007669"/>
    <property type="project" value="UniProtKB-KW"/>
</dbReference>
<dbReference type="PANTHER" id="PTHR43667">
    <property type="entry name" value="CYCLOPROPANE-FATTY-ACYL-PHOSPHOLIPID SYNTHASE"/>
    <property type="match status" value="1"/>
</dbReference>
<reference evidence="8" key="1">
    <citation type="submission" date="2015-11" db="EMBL/GenBank/DDBJ databases">
        <title>Complete genome sequence of a polyethylene glycol-degrading strain Sphingopyxis terrae strain 203-1 (NBRC 15098).</title>
        <authorList>
            <person name="Yoshiyuki O."/>
            <person name="Shouta N."/>
            <person name="Nagata Y."/>
            <person name="Numata M."/>
            <person name="Tsuchikane K."/>
            <person name="Hosoyama A."/>
            <person name="Yamazoe A."/>
            <person name="Tsuda M."/>
            <person name="Fujita N."/>
            <person name="Kawai F."/>
        </authorList>
    </citation>
    <scope>NUCLEOTIDE SEQUENCE [LARGE SCALE GENOMIC DNA]</scope>
    <source>
        <strain evidence="8">203-1</strain>
    </source>
</reference>
<gene>
    <name evidence="7" type="ORF">AOA14_14890</name>
</gene>
<dbReference type="InterPro" id="IPR050723">
    <property type="entry name" value="CFA/CMAS"/>
</dbReference>
<evidence type="ECO:0000256" key="1">
    <source>
        <dbReference type="ARBA" id="ARBA00010815"/>
    </source>
</evidence>
<keyword evidence="5" id="KW-0443">Lipid metabolism</keyword>
<keyword evidence="3" id="KW-0808">Transferase</keyword>
<dbReference type="InterPro" id="IPR003333">
    <property type="entry name" value="CMAS"/>
</dbReference>
<dbReference type="CDD" id="cd02440">
    <property type="entry name" value="AdoMet_MTases"/>
    <property type="match status" value="1"/>
</dbReference>
<dbReference type="Gene3D" id="3.40.50.150">
    <property type="entry name" value="Vaccinia Virus protein VP39"/>
    <property type="match status" value="1"/>
</dbReference>
<dbReference type="EMBL" id="CP013342">
    <property type="protein sequence ID" value="AMU95897.1"/>
    <property type="molecule type" value="Genomic_DNA"/>
</dbReference>